<accession>A0ABQ8ULB4</accession>
<keyword evidence="17" id="KW-1185">Reference proteome</keyword>
<proteinExistence type="inferred from homology"/>
<dbReference type="Pfam" id="PF00091">
    <property type="entry name" value="Tubulin"/>
    <property type="match status" value="1"/>
</dbReference>
<evidence type="ECO:0000256" key="14">
    <source>
        <dbReference type="SAM" id="MobiDB-lite"/>
    </source>
</evidence>
<reference evidence="16" key="1">
    <citation type="journal article" date="2022" name="bioRxiv">
        <title>Genomics of Preaxostyla Flagellates Illuminates Evolutionary Transitions and the Path Towards Mitochondrial Loss.</title>
        <authorList>
            <person name="Novak L.V.F."/>
            <person name="Treitli S.C."/>
            <person name="Pyrih J."/>
            <person name="Halakuc P."/>
            <person name="Pipaliya S.V."/>
            <person name="Vacek V."/>
            <person name="Brzon O."/>
            <person name="Soukal P."/>
            <person name="Eme L."/>
            <person name="Dacks J.B."/>
            <person name="Karnkowska A."/>
            <person name="Elias M."/>
            <person name="Hampl V."/>
        </authorList>
    </citation>
    <scope>NUCLEOTIDE SEQUENCE</scope>
    <source>
        <strain evidence="16">RCP-MX</strain>
    </source>
</reference>
<evidence type="ECO:0000256" key="4">
    <source>
        <dbReference type="ARBA" id="ARBA00009636"/>
    </source>
</evidence>
<evidence type="ECO:0000256" key="6">
    <source>
        <dbReference type="ARBA" id="ARBA00022701"/>
    </source>
</evidence>
<evidence type="ECO:0000256" key="2">
    <source>
        <dbReference type="ARBA" id="ARBA00004123"/>
    </source>
</evidence>
<evidence type="ECO:0000256" key="5">
    <source>
        <dbReference type="ARBA" id="ARBA00014184"/>
    </source>
</evidence>
<evidence type="ECO:0000313" key="17">
    <source>
        <dbReference type="Proteomes" id="UP001141327"/>
    </source>
</evidence>
<evidence type="ECO:0000256" key="7">
    <source>
        <dbReference type="ARBA" id="ARBA00022741"/>
    </source>
</evidence>
<dbReference type="SUPFAM" id="SSF52490">
    <property type="entry name" value="Tubulin nucleotide-binding domain-like"/>
    <property type="match status" value="1"/>
</dbReference>
<evidence type="ECO:0000256" key="1">
    <source>
        <dbReference type="ARBA" id="ARBA00004114"/>
    </source>
</evidence>
<dbReference type="EMBL" id="JAPMOS010000016">
    <property type="protein sequence ID" value="KAJ4459989.1"/>
    <property type="molecule type" value="Genomic_DNA"/>
</dbReference>
<feature type="domain" description="Tubulin/FtsZ GTPase" evidence="15">
    <location>
        <begin position="28"/>
        <end position="209"/>
    </location>
</feature>
<dbReference type="SMART" id="SM00864">
    <property type="entry name" value="Tubulin"/>
    <property type="match status" value="1"/>
</dbReference>
<dbReference type="PROSITE" id="PS00227">
    <property type="entry name" value="TUBULIN"/>
    <property type="match status" value="1"/>
</dbReference>
<dbReference type="InterPro" id="IPR000217">
    <property type="entry name" value="Tubulin"/>
</dbReference>
<feature type="region of interest" description="Disordered" evidence="14">
    <location>
        <begin position="303"/>
        <end position="324"/>
    </location>
</feature>
<evidence type="ECO:0000256" key="3">
    <source>
        <dbReference type="ARBA" id="ARBA00004138"/>
    </source>
</evidence>
<protein>
    <recommendedName>
        <fullName evidence="5">Tubulin delta chain</fullName>
    </recommendedName>
    <alternativeName>
        <fullName evidence="12">Delta-tubulin</fullName>
    </alternativeName>
</protein>
<comment type="function">
    <text evidence="13">Acts as a positive regulator of hedgehog signaling and regulates ciliary function.</text>
</comment>
<dbReference type="InterPro" id="IPR003008">
    <property type="entry name" value="Tubulin_FtsZ_GTPase"/>
</dbReference>
<dbReference type="InterPro" id="IPR008280">
    <property type="entry name" value="Tub_FtsZ_C"/>
</dbReference>
<organism evidence="16 17">
    <name type="scientific">Paratrimastix pyriformis</name>
    <dbReference type="NCBI Taxonomy" id="342808"/>
    <lineage>
        <taxon>Eukaryota</taxon>
        <taxon>Metamonada</taxon>
        <taxon>Preaxostyla</taxon>
        <taxon>Paratrimastigidae</taxon>
        <taxon>Paratrimastix</taxon>
    </lineage>
</organism>
<gene>
    <name evidence="16" type="ORF">PAPYR_4067</name>
</gene>
<evidence type="ECO:0000256" key="11">
    <source>
        <dbReference type="ARBA" id="ARBA00023273"/>
    </source>
</evidence>
<dbReference type="Gene3D" id="1.10.287.600">
    <property type="entry name" value="Helix hairpin bin"/>
    <property type="match status" value="1"/>
</dbReference>
<keyword evidence="9" id="KW-0342">GTP-binding</keyword>
<name>A0ABQ8ULB4_9EUKA</name>
<evidence type="ECO:0000256" key="13">
    <source>
        <dbReference type="ARBA" id="ARBA00046149"/>
    </source>
</evidence>
<evidence type="ECO:0000256" key="9">
    <source>
        <dbReference type="ARBA" id="ARBA00023134"/>
    </source>
</evidence>
<dbReference type="Proteomes" id="UP001141327">
    <property type="component" value="Unassembled WGS sequence"/>
</dbReference>
<dbReference type="PANTHER" id="PTHR11588">
    <property type="entry name" value="TUBULIN"/>
    <property type="match status" value="1"/>
</dbReference>
<comment type="subcellular location">
    <subcellularLocation>
        <location evidence="3">Cell projection</location>
        <location evidence="3">Cilium</location>
    </subcellularLocation>
    <subcellularLocation>
        <location evidence="1">Cytoplasm</location>
        <location evidence="1">Cytoskeleton</location>
        <location evidence="1">Microtubule organizing center</location>
        <location evidence="1">Centrosome</location>
        <location evidence="1">Centriole</location>
    </subcellularLocation>
    <subcellularLocation>
        <location evidence="2">Nucleus</location>
    </subcellularLocation>
</comment>
<keyword evidence="10" id="KW-0539">Nucleus</keyword>
<keyword evidence="7" id="KW-0547">Nucleotide-binding</keyword>
<feature type="region of interest" description="Disordered" evidence="14">
    <location>
        <begin position="197"/>
        <end position="223"/>
    </location>
</feature>
<dbReference type="Gene3D" id="3.40.50.1440">
    <property type="entry name" value="Tubulin/FtsZ, GTPase domain"/>
    <property type="match status" value="1"/>
</dbReference>
<dbReference type="InterPro" id="IPR017975">
    <property type="entry name" value="Tubulin_CS"/>
</dbReference>
<keyword evidence="11" id="KW-0966">Cell projection</keyword>
<keyword evidence="8" id="KW-0970">Cilium biogenesis/degradation</keyword>
<dbReference type="InterPro" id="IPR023123">
    <property type="entry name" value="Tubulin_C"/>
</dbReference>
<evidence type="ECO:0000256" key="10">
    <source>
        <dbReference type="ARBA" id="ARBA00023242"/>
    </source>
</evidence>
<evidence type="ECO:0000313" key="16">
    <source>
        <dbReference type="EMBL" id="KAJ4459989.1"/>
    </source>
</evidence>
<sequence length="478" mass="50598">MLFVGQAGIQIGHHLLAYQAQQLGNNHRGAFVAVDAEPKVVASIGREFLPPPETVSVGPPVAQLISDVPGSGKNWAAGYANRHLVEKAIEATRKLLEQTPCCHELLMVHSLGGGTGSGAGSAILEGVREMAPETGIVNAAVFPFSADGLTTVYNATLSLSWLRQFSDAVILWQNDQLMSDCAADGPTPPRATATLISTGTSGATPRKPGPAVSPSPGVARRPPLAAAASPGVLQRMNTMVSCALGRVIFPLGQSRAADGLWDLITDVVPDPSMKYLEMVSRPVCPDPSWEQATRRFLASLPRFSVDQTPGGPPPPGQARWGEDGRPVWIEPGDGDLGYAPPVVTSRSCAETMIGEGPMLTLAANISCPFRVELQGPQCHLPHTRRQHLPTTRICPIVCASAGPTMTLAANTSTTSALATRLGRRAVRLFQSRAYFHWYERYGLEADTFADCLEELRAIAEIAPVVAAPTPSSGSTPVT</sequence>
<dbReference type="PRINTS" id="PR01224">
    <property type="entry name" value="DELTATUBULIN"/>
</dbReference>
<comment type="similarity">
    <text evidence="4">Belongs to the tubulin family.</text>
</comment>
<dbReference type="SUPFAM" id="SSF55307">
    <property type="entry name" value="Tubulin C-terminal domain-like"/>
    <property type="match status" value="1"/>
</dbReference>
<evidence type="ECO:0000259" key="15">
    <source>
        <dbReference type="SMART" id="SM00864"/>
    </source>
</evidence>
<dbReference type="InterPro" id="IPR036525">
    <property type="entry name" value="Tubulin/FtsZ_GTPase_sf"/>
</dbReference>
<evidence type="ECO:0000256" key="12">
    <source>
        <dbReference type="ARBA" id="ARBA00030594"/>
    </source>
</evidence>
<keyword evidence="6" id="KW-0493">Microtubule</keyword>
<comment type="caution">
    <text evidence="16">The sequence shown here is derived from an EMBL/GenBank/DDBJ whole genome shotgun (WGS) entry which is preliminary data.</text>
</comment>
<dbReference type="InterPro" id="IPR002967">
    <property type="entry name" value="Delta_tubulin"/>
</dbReference>
<evidence type="ECO:0000256" key="8">
    <source>
        <dbReference type="ARBA" id="ARBA00022794"/>
    </source>
</evidence>